<evidence type="ECO:0000313" key="1">
    <source>
        <dbReference type="EMBL" id="QPB44317.1"/>
    </source>
</evidence>
<dbReference type="Proteomes" id="UP001162098">
    <property type="component" value="Segment"/>
</dbReference>
<sequence>MMQHLGIAILLIAIILGCAAVVIMRHPSHNRRTPPEQRPRKPVGHLQFGAMSGQSHSLGAVSRLASSVNGRDWRITWDPATKLDPNAIPTNTYMVDVVGPRPYKVSSLYNQKVTGTHFDVPQYLFEGEYDVTVWPYDAKYGKGLPKSGRFKNV</sequence>
<evidence type="ECO:0000313" key="2">
    <source>
        <dbReference type="Proteomes" id="UP001162098"/>
    </source>
</evidence>
<proteinExistence type="predicted"/>
<reference evidence="1 2" key="1">
    <citation type="submission" date="2020-09" db="EMBL/GenBank/DDBJ databases">
        <authorList>
            <person name="Zhang R."/>
            <person name="Garcia K."/>
            <person name="Ogata H."/>
        </authorList>
    </citation>
    <scope>NUCLEOTIDE SEQUENCE [LARGE SCALE GENOMIC DNA]</scope>
    <source>
        <strain evidence="2">stheno</strain>
    </source>
</reference>
<accession>A0A7S8BEI4</accession>
<dbReference type="KEGG" id="vg:80543513"/>
<dbReference type="EMBL" id="MW018138">
    <property type="protein sequence ID" value="QPB44317.1"/>
    <property type="molecule type" value="Genomic_DNA"/>
</dbReference>
<organism evidence="1 2">
    <name type="scientific">Medusavirus stheno T3</name>
    <dbReference type="NCBI Taxonomy" id="3069717"/>
    <lineage>
        <taxon>Viruses</taxon>
        <taxon>Varidnaviria</taxon>
        <taxon>Bamfordvirae</taxon>
        <taxon>Nucleocytoviricota</taxon>
        <taxon>Megaviricetes</taxon>
        <taxon>Mamonoviridae</taxon>
        <taxon>Medusavirus</taxon>
        <taxon>Medusavirus sthenus</taxon>
    </lineage>
</organism>
<name>A0A7S8BEI4_9VIRU</name>
<keyword evidence="2" id="KW-1185">Reference proteome</keyword>
<protein>
    <submittedName>
        <fullName evidence="1">Uncharacterized protein</fullName>
    </submittedName>
</protein>